<sequence>MNTLLISSAEALSLAFTPAEFQREELIPAVTIETAQLRYLKPAFGPLYDCLNEPRYEAFVERYVKPALACYVRALVIDARAAAVGPSGIVQARTQYTEAAPAEAAGRLRRQALRDAETLLEEAIEFVERHPEDFPEYDPDLGIRRRVLFKGGLILPDDRP</sequence>
<dbReference type="EMBL" id="CP102294">
    <property type="protein sequence ID" value="UWN56152.1"/>
    <property type="molecule type" value="Genomic_DNA"/>
</dbReference>
<keyword evidence="2" id="KW-1185">Reference proteome</keyword>
<accession>A0ABY5UVK1</accession>
<evidence type="ECO:0000313" key="1">
    <source>
        <dbReference type="EMBL" id="UWN56152.1"/>
    </source>
</evidence>
<reference evidence="1" key="1">
    <citation type="journal article" date="2022" name="Cell">
        <title>Design, construction, and in vivo augmentation of a complex gut microbiome.</title>
        <authorList>
            <person name="Cheng A.G."/>
            <person name="Ho P.Y."/>
            <person name="Aranda-Diaz A."/>
            <person name="Jain S."/>
            <person name="Yu F.B."/>
            <person name="Meng X."/>
            <person name="Wang M."/>
            <person name="Iakiviak M."/>
            <person name="Nagashima K."/>
            <person name="Zhao A."/>
            <person name="Murugkar P."/>
            <person name="Patil A."/>
            <person name="Atabakhsh K."/>
            <person name="Weakley A."/>
            <person name="Yan J."/>
            <person name="Brumbaugh A.R."/>
            <person name="Higginbottom S."/>
            <person name="Dimas A."/>
            <person name="Shiver A.L."/>
            <person name="Deutschbauer A."/>
            <person name="Neff N."/>
            <person name="Sonnenburg J.L."/>
            <person name="Huang K.C."/>
            <person name="Fischbach M.A."/>
        </authorList>
    </citation>
    <scope>NUCLEOTIDE SEQUENCE</scope>
    <source>
        <strain evidence="1">AP11</strain>
    </source>
</reference>
<protein>
    <submittedName>
        <fullName evidence="1">Uncharacterized protein</fullName>
    </submittedName>
</protein>
<evidence type="ECO:0000313" key="2">
    <source>
        <dbReference type="Proteomes" id="UP001059295"/>
    </source>
</evidence>
<name>A0ABY5UVK1_9BACT</name>
<dbReference type="InterPro" id="IPR046558">
    <property type="entry name" value="DUF6712"/>
</dbReference>
<gene>
    <name evidence="1" type="ORF">NQ491_05605</name>
</gene>
<dbReference type="Pfam" id="PF20459">
    <property type="entry name" value="DUF6712"/>
    <property type="match status" value="1"/>
</dbReference>
<organism evidence="1 2">
    <name type="scientific">Alistipes ihumii AP11</name>
    <dbReference type="NCBI Taxonomy" id="1211813"/>
    <lineage>
        <taxon>Bacteria</taxon>
        <taxon>Pseudomonadati</taxon>
        <taxon>Bacteroidota</taxon>
        <taxon>Bacteroidia</taxon>
        <taxon>Bacteroidales</taxon>
        <taxon>Rikenellaceae</taxon>
        <taxon>Alistipes</taxon>
    </lineage>
</organism>
<proteinExistence type="predicted"/>
<dbReference type="RefSeq" id="WP_019245920.1">
    <property type="nucleotide sequence ID" value="NZ_CAPH01000013.1"/>
</dbReference>
<dbReference type="Proteomes" id="UP001059295">
    <property type="component" value="Chromosome"/>
</dbReference>
<dbReference type="GeneID" id="82891189"/>